<protein>
    <submittedName>
        <fullName evidence="1">Uncharacterized protein</fullName>
    </submittedName>
</protein>
<gene>
    <name evidence="1" type="ordered locus">BLA_1440</name>
</gene>
<dbReference type="EMBL" id="CP001213">
    <property type="protein sequence ID" value="ACL29724.1"/>
    <property type="molecule type" value="Genomic_DNA"/>
</dbReference>
<reference evidence="1 2" key="1">
    <citation type="journal article" date="2009" name="J. Bacteriol.">
        <title>Genome sequence of the probiotic bacterium Bifidobacterium animalis subsp. lactis AD011.</title>
        <authorList>
            <person name="Kim J.F."/>
            <person name="Jeong H."/>
            <person name="Yu D.S."/>
            <person name="Choi S.-H."/>
            <person name="Hur C.-G."/>
            <person name="Park M.-S."/>
            <person name="Yoon S.H."/>
            <person name="Kim D.-W."/>
            <person name="Ji G.E."/>
            <person name="Park H.-S."/>
            <person name="Oh T.K."/>
        </authorList>
    </citation>
    <scope>NUCLEOTIDE SEQUENCE [LARGE SCALE GENOMIC DNA]</scope>
    <source>
        <strain evidence="1 2">AD011</strain>
    </source>
</reference>
<name>B8DUP5_BIFA0</name>
<dbReference type="KEGG" id="bla:BLA_1440"/>
<dbReference type="Proteomes" id="UP000002456">
    <property type="component" value="Chromosome"/>
</dbReference>
<sequence length="99" mass="11222">MPAMTRHPNAIGCGLRYGKPCVMRAMRGGGTSNTQGKATKMRRRMHAIGKRHTLMEIPCKRMHALIVEDLWNPRMAARKMHTSGKRRLHMRSCIASPLD</sequence>
<dbReference type="AlphaFoldDB" id="B8DUP5"/>
<dbReference type="STRING" id="442563.BLA_1440"/>
<keyword evidence="2" id="KW-1185">Reference proteome</keyword>
<accession>B8DUP5</accession>
<dbReference type="HOGENOM" id="CLU_2314685_0_0_11"/>
<evidence type="ECO:0000313" key="1">
    <source>
        <dbReference type="EMBL" id="ACL29724.1"/>
    </source>
</evidence>
<organism evidence="1 2">
    <name type="scientific">Bifidobacterium animalis subsp. lactis (strain AD011)</name>
    <dbReference type="NCBI Taxonomy" id="442563"/>
    <lineage>
        <taxon>Bacteria</taxon>
        <taxon>Bacillati</taxon>
        <taxon>Actinomycetota</taxon>
        <taxon>Actinomycetes</taxon>
        <taxon>Bifidobacteriales</taxon>
        <taxon>Bifidobacteriaceae</taxon>
        <taxon>Bifidobacterium</taxon>
    </lineage>
</organism>
<evidence type="ECO:0000313" key="2">
    <source>
        <dbReference type="Proteomes" id="UP000002456"/>
    </source>
</evidence>
<proteinExistence type="predicted"/>